<accession>A0A934K998</accession>
<dbReference type="AlphaFoldDB" id="A0A934K998"/>
<proteinExistence type="predicted"/>
<dbReference type="RefSeq" id="WP_338200765.1">
    <property type="nucleotide sequence ID" value="NZ_JAEKNR010000090.1"/>
</dbReference>
<organism evidence="2 3">
    <name type="scientific">Candidatus Nephthysia bennettiae</name>
    <dbReference type="NCBI Taxonomy" id="3127016"/>
    <lineage>
        <taxon>Bacteria</taxon>
        <taxon>Bacillati</taxon>
        <taxon>Candidatus Dormiibacterota</taxon>
        <taxon>Candidatus Dormibacteria</taxon>
        <taxon>Candidatus Dormibacterales</taxon>
        <taxon>Candidatus Dormibacteraceae</taxon>
        <taxon>Candidatus Nephthysia</taxon>
    </lineage>
</organism>
<name>A0A934K998_9BACT</name>
<evidence type="ECO:0000313" key="2">
    <source>
        <dbReference type="EMBL" id="MBJ7598050.1"/>
    </source>
</evidence>
<sequence length="117" mass="12506">MKSRDLLSAVADNLVPGVSIEDDGTLRANLAPFARIVGARRPGAEFGDWSREDREALVREVLADPDTALSGALQRVLTAAAGRHYGDAAEWPRLGYSPMQPGRAGPPRPRSSPELAC</sequence>
<feature type="region of interest" description="Disordered" evidence="1">
    <location>
        <begin position="90"/>
        <end position="117"/>
    </location>
</feature>
<keyword evidence="3" id="KW-1185">Reference proteome</keyword>
<evidence type="ECO:0000313" key="3">
    <source>
        <dbReference type="Proteomes" id="UP000612893"/>
    </source>
</evidence>
<dbReference type="Proteomes" id="UP000612893">
    <property type="component" value="Unassembled WGS sequence"/>
</dbReference>
<comment type="caution">
    <text evidence="2">The sequence shown here is derived from an EMBL/GenBank/DDBJ whole genome shotgun (WGS) entry which is preliminary data.</text>
</comment>
<gene>
    <name evidence="2" type="ORF">JF922_08175</name>
</gene>
<reference evidence="2" key="1">
    <citation type="submission" date="2020-10" db="EMBL/GenBank/DDBJ databases">
        <title>Ca. Dormibacterota MAGs.</title>
        <authorList>
            <person name="Montgomery K."/>
        </authorList>
    </citation>
    <scope>NUCLEOTIDE SEQUENCE [LARGE SCALE GENOMIC DNA]</scope>
    <source>
        <strain evidence="2">SC8812_S17_10</strain>
    </source>
</reference>
<dbReference type="EMBL" id="JAEKNR010000090">
    <property type="protein sequence ID" value="MBJ7598050.1"/>
    <property type="molecule type" value="Genomic_DNA"/>
</dbReference>
<protein>
    <submittedName>
        <fullName evidence="2">Uncharacterized protein</fullName>
    </submittedName>
</protein>
<evidence type="ECO:0000256" key="1">
    <source>
        <dbReference type="SAM" id="MobiDB-lite"/>
    </source>
</evidence>